<dbReference type="InterPro" id="IPR036291">
    <property type="entry name" value="NAD(P)-bd_dom_sf"/>
</dbReference>
<accession>A0ABV7FKE9</accession>
<proteinExistence type="predicted"/>
<name>A0ABV7FKE9_9ALTE</name>
<keyword evidence="2" id="KW-1185">Reference proteome</keyword>
<sequence length="62" mass="6472">MMNDNYAGKTTLISGGAGGIRLALAKEFGALGMNVVIADIDKAALGNAENELKSIRQINTIH</sequence>
<dbReference type="Proteomes" id="UP001595478">
    <property type="component" value="Unassembled WGS sequence"/>
</dbReference>
<dbReference type="SUPFAM" id="SSF51735">
    <property type="entry name" value="NAD(P)-binding Rossmann-fold domains"/>
    <property type="match status" value="1"/>
</dbReference>
<evidence type="ECO:0000313" key="2">
    <source>
        <dbReference type="Proteomes" id="UP001595478"/>
    </source>
</evidence>
<reference evidence="2" key="1">
    <citation type="journal article" date="2019" name="Int. J. Syst. Evol. Microbiol.">
        <title>The Global Catalogue of Microorganisms (GCM) 10K type strain sequencing project: providing services to taxonomists for standard genome sequencing and annotation.</title>
        <authorList>
            <consortium name="The Broad Institute Genomics Platform"/>
            <consortium name="The Broad Institute Genome Sequencing Center for Infectious Disease"/>
            <person name="Wu L."/>
            <person name="Ma J."/>
        </authorList>
    </citation>
    <scope>NUCLEOTIDE SEQUENCE [LARGE SCALE GENOMIC DNA]</scope>
    <source>
        <strain evidence="2">KCTC 52473</strain>
    </source>
</reference>
<dbReference type="RefSeq" id="WP_376918894.1">
    <property type="nucleotide sequence ID" value="NZ_JBHRSW010000005.1"/>
</dbReference>
<dbReference type="EMBL" id="JBHRSW010000005">
    <property type="protein sequence ID" value="MFC3120764.1"/>
    <property type="molecule type" value="Genomic_DNA"/>
</dbReference>
<evidence type="ECO:0000313" key="1">
    <source>
        <dbReference type="EMBL" id="MFC3120764.1"/>
    </source>
</evidence>
<organism evidence="1 2">
    <name type="scientific">Agaribacter flavus</name>
    <dbReference type="NCBI Taxonomy" id="1902781"/>
    <lineage>
        <taxon>Bacteria</taxon>
        <taxon>Pseudomonadati</taxon>
        <taxon>Pseudomonadota</taxon>
        <taxon>Gammaproteobacteria</taxon>
        <taxon>Alteromonadales</taxon>
        <taxon>Alteromonadaceae</taxon>
        <taxon>Agaribacter</taxon>
    </lineage>
</organism>
<dbReference type="Gene3D" id="3.40.50.720">
    <property type="entry name" value="NAD(P)-binding Rossmann-like Domain"/>
    <property type="match status" value="1"/>
</dbReference>
<gene>
    <name evidence="1" type="ORF">ACFOHL_03960</name>
</gene>
<protein>
    <submittedName>
        <fullName evidence="1">Uncharacterized protein</fullName>
    </submittedName>
</protein>
<comment type="caution">
    <text evidence="1">The sequence shown here is derived from an EMBL/GenBank/DDBJ whole genome shotgun (WGS) entry which is preliminary data.</text>
</comment>